<accession>A0AAD8HY31</accession>
<dbReference type="EMBL" id="JAUIZM010000007">
    <property type="protein sequence ID" value="KAK1375426.1"/>
    <property type="molecule type" value="Genomic_DNA"/>
</dbReference>
<dbReference type="InterPro" id="IPR000719">
    <property type="entry name" value="Prot_kinase_dom"/>
</dbReference>
<evidence type="ECO:0000256" key="4">
    <source>
        <dbReference type="ARBA" id="ARBA00022737"/>
    </source>
</evidence>
<dbReference type="GO" id="GO:0004672">
    <property type="term" value="F:protein kinase activity"/>
    <property type="evidence" value="ECO:0007669"/>
    <property type="project" value="InterPro"/>
</dbReference>
<dbReference type="GO" id="GO:0012505">
    <property type="term" value="C:endomembrane system"/>
    <property type="evidence" value="ECO:0007669"/>
    <property type="project" value="UniProtKB-SubCell"/>
</dbReference>
<reference evidence="11" key="2">
    <citation type="submission" date="2023-05" db="EMBL/GenBank/DDBJ databases">
        <authorList>
            <person name="Schelkunov M.I."/>
        </authorList>
    </citation>
    <scope>NUCLEOTIDE SEQUENCE</scope>
    <source>
        <strain evidence="11">Hsosn_3</strain>
        <tissue evidence="11">Leaf</tissue>
    </source>
</reference>
<sequence length="704" mass="77998">MVLQAMGSRCNLYGVQIYCFILLILVLKIHGHCLPNSEGLALLGFRASVKSDPRGVLSDWDPDDCNPCMWSGVHCVNNVVQMLDLNGFSLEGVLAPDLGKLTYLKFLILSQNQFSGTIPKEFGGLAMLEVLDLRNNSLNGTIPVELQGIHSLKHLLLYNNNFEESTSLKHGRVDLLSKFQYGNLVSKAGVGIGCVNRKIGQCISYGGFESLKKSKSFLPTKRTLIYYLNMLPMFKFVEGSSCNNADNGCDTSSSSSEPQNLNDIVRRRLAAQSSNLAAAPARGASRSEQIIALPSTRSSGSFPAVPKERKKNPLPPAPSPTKPPTIPVGESRKTSGHSGNMWKYIIGILSAVLVSVVALALFFFCRTRPGPDSQDTSVPWKTGLSGQLQKAFVTGVPKLNRTELVNACEDFSNIIMTHNYYTVYKGTLSTGVEVAVVSTTINSLTDWSSRSEKAYRKKIDALSRVNHKNFVNLIGHCEEDEPFTRMMVIEYAPNGFLSEHLHIKELEHLDWNARIRIIMGTAYCLQYMHELNPPVPHSDLNANAIILTEDYAAKIVEVELWKEISHKSGVSVDNKSEHSKLPQLADTEANVYSFGVLLLEIISGKFPYSEEQGPLVNWAAAYLKDKDKRSYLVDPTLNTFKNDEFDIICEVIHDCIQEDARKRPTLKEIISKLSQVIDVSPDAAVPRQSPLWWAELEILSGEAT</sequence>
<dbReference type="InterPro" id="IPR032675">
    <property type="entry name" value="LRR_dom_sf"/>
</dbReference>
<dbReference type="Pfam" id="PF07714">
    <property type="entry name" value="PK_Tyr_Ser-Thr"/>
    <property type="match status" value="1"/>
</dbReference>
<keyword evidence="6 9" id="KW-0472">Membrane</keyword>
<keyword evidence="2 9" id="KW-0812">Transmembrane</keyword>
<dbReference type="FunFam" id="3.80.10.10:FF:000129">
    <property type="entry name" value="Leucine-rich repeat receptor-like kinase"/>
    <property type="match status" value="1"/>
</dbReference>
<feature type="transmembrane region" description="Helical" evidence="9">
    <location>
        <begin position="341"/>
        <end position="364"/>
    </location>
</feature>
<evidence type="ECO:0000313" key="12">
    <source>
        <dbReference type="Proteomes" id="UP001237642"/>
    </source>
</evidence>
<protein>
    <submittedName>
        <fullName evidence="11">Male discoverer</fullName>
    </submittedName>
</protein>
<evidence type="ECO:0000256" key="7">
    <source>
        <dbReference type="ARBA" id="ARBA00046288"/>
    </source>
</evidence>
<feature type="domain" description="Protein kinase" evidence="10">
    <location>
        <begin position="409"/>
        <end position="677"/>
    </location>
</feature>
<dbReference type="FunFam" id="3.30.200.20:FF:000489">
    <property type="entry name" value="Inactive receptor-like serine/threonine-protein kinase"/>
    <property type="match status" value="1"/>
</dbReference>
<dbReference type="GO" id="GO:0005524">
    <property type="term" value="F:ATP binding"/>
    <property type="evidence" value="ECO:0007669"/>
    <property type="project" value="InterPro"/>
</dbReference>
<evidence type="ECO:0000313" key="11">
    <source>
        <dbReference type="EMBL" id="KAK1375426.1"/>
    </source>
</evidence>
<keyword evidence="1" id="KW-0433">Leucine-rich repeat</keyword>
<dbReference type="InterPro" id="IPR011009">
    <property type="entry name" value="Kinase-like_dom_sf"/>
</dbReference>
<dbReference type="Proteomes" id="UP001237642">
    <property type="component" value="Unassembled WGS sequence"/>
</dbReference>
<evidence type="ECO:0000256" key="8">
    <source>
        <dbReference type="SAM" id="MobiDB-lite"/>
    </source>
</evidence>
<dbReference type="Gene3D" id="1.10.510.10">
    <property type="entry name" value="Transferase(Phosphotransferase) domain 1"/>
    <property type="match status" value="1"/>
</dbReference>
<evidence type="ECO:0000256" key="3">
    <source>
        <dbReference type="ARBA" id="ARBA00022729"/>
    </source>
</evidence>
<keyword evidence="3" id="KW-0732">Signal</keyword>
<evidence type="ECO:0000256" key="6">
    <source>
        <dbReference type="ARBA" id="ARBA00023136"/>
    </source>
</evidence>
<feature type="transmembrane region" description="Helical" evidence="9">
    <location>
        <begin position="12"/>
        <end position="31"/>
    </location>
</feature>
<dbReference type="InterPro" id="IPR013210">
    <property type="entry name" value="LRR_N_plant-typ"/>
</dbReference>
<dbReference type="InterPro" id="IPR001611">
    <property type="entry name" value="Leu-rich_rpt"/>
</dbReference>
<dbReference type="Gene3D" id="3.30.200.20">
    <property type="entry name" value="Phosphorylase Kinase, domain 1"/>
    <property type="match status" value="1"/>
</dbReference>
<feature type="region of interest" description="Disordered" evidence="8">
    <location>
        <begin position="296"/>
        <end position="336"/>
    </location>
</feature>
<dbReference type="SUPFAM" id="SSF56112">
    <property type="entry name" value="Protein kinase-like (PK-like)"/>
    <property type="match status" value="1"/>
</dbReference>
<evidence type="ECO:0000256" key="2">
    <source>
        <dbReference type="ARBA" id="ARBA00022692"/>
    </source>
</evidence>
<dbReference type="PANTHER" id="PTHR46084:SF1">
    <property type="entry name" value="PROTEIN MALE DISCOVERER 2"/>
    <property type="match status" value="1"/>
</dbReference>
<evidence type="ECO:0000259" key="10">
    <source>
        <dbReference type="PROSITE" id="PS50011"/>
    </source>
</evidence>
<keyword evidence="4" id="KW-0677">Repeat</keyword>
<keyword evidence="12" id="KW-1185">Reference proteome</keyword>
<comment type="subcellular location">
    <subcellularLocation>
        <location evidence="7">Endomembrane system</location>
        <topology evidence="7">Single-pass type I membrane protein</topology>
    </subcellularLocation>
</comment>
<dbReference type="Pfam" id="PF08263">
    <property type="entry name" value="LRRNT_2"/>
    <property type="match status" value="1"/>
</dbReference>
<dbReference type="SUPFAM" id="SSF52058">
    <property type="entry name" value="L domain-like"/>
    <property type="match status" value="1"/>
</dbReference>
<dbReference type="Pfam" id="PF13855">
    <property type="entry name" value="LRR_8"/>
    <property type="match status" value="1"/>
</dbReference>
<name>A0AAD8HY31_9APIA</name>
<evidence type="ECO:0000256" key="5">
    <source>
        <dbReference type="ARBA" id="ARBA00022989"/>
    </source>
</evidence>
<dbReference type="PANTHER" id="PTHR46084">
    <property type="entry name" value="PROTEIN MALE DISCOVERER 2"/>
    <property type="match status" value="1"/>
</dbReference>
<gene>
    <name evidence="11" type="ORF">POM88_031619</name>
</gene>
<dbReference type="PROSITE" id="PS50011">
    <property type="entry name" value="PROTEIN_KINASE_DOM"/>
    <property type="match status" value="1"/>
</dbReference>
<evidence type="ECO:0000256" key="1">
    <source>
        <dbReference type="ARBA" id="ARBA00022614"/>
    </source>
</evidence>
<proteinExistence type="predicted"/>
<dbReference type="Gene3D" id="3.80.10.10">
    <property type="entry name" value="Ribonuclease Inhibitor"/>
    <property type="match status" value="1"/>
</dbReference>
<reference evidence="11" key="1">
    <citation type="submission" date="2023-02" db="EMBL/GenBank/DDBJ databases">
        <title>Genome of toxic invasive species Heracleum sosnowskyi carries increased number of genes despite the absence of recent whole-genome duplications.</title>
        <authorList>
            <person name="Schelkunov M."/>
            <person name="Shtratnikova V."/>
            <person name="Makarenko M."/>
            <person name="Klepikova A."/>
            <person name="Omelchenko D."/>
            <person name="Novikova G."/>
            <person name="Obukhova E."/>
            <person name="Bogdanov V."/>
            <person name="Penin A."/>
            <person name="Logacheva M."/>
        </authorList>
    </citation>
    <scope>NUCLEOTIDE SEQUENCE</scope>
    <source>
        <strain evidence="11">Hsosn_3</strain>
        <tissue evidence="11">Leaf</tissue>
    </source>
</reference>
<keyword evidence="5 9" id="KW-1133">Transmembrane helix</keyword>
<feature type="compositionally biased region" description="Pro residues" evidence="8">
    <location>
        <begin position="313"/>
        <end position="326"/>
    </location>
</feature>
<dbReference type="AlphaFoldDB" id="A0AAD8HY31"/>
<comment type="caution">
    <text evidence="11">The sequence shown here is derived from an EMBL/GenBank/DDBJ whole genome shotgun (WGS) entry which is preliminary data.</text>
</comment>
<dbReference type="InterPro" id="IPR001245">
    <property type="entry name" value="Ser-Thr/Tyr_kinase_cat_dom"/>
</dbReference>
<organism evidence="11 12">
    <name type="scientific">Heracleum sosnowskyi</name>
    <dbReference type="NCBI Taxonomy" id="360622"/>
    <lineage>
        <taxon>Eukaryota</taxon>
        <taxon>Viridiplantae</taxon>
        <taxon>Streptophyta</taxon>
        <taxon>Embryophyta</taxon>
        <taxon>Tracheophyta</taxon>
        <taxon>Spermatophyta</taxon>
        <taxon>Magnoliopsida</taxon>
        <taxon>eudicotyledons</taxon>
        <taxon>Gunneridae</taxon>
        <taxon>Pentapetalae</taxon>
        <taxon>asterids</taxon>
        <taxon>campanulids</taxon>
        <taxon>Apiales</taxon>
        <taxon>Apiaceae</taxon>
        <taxon>Apioideae</taxon>
        <taxon>apioid superclade</taxon>
        <taxon>Tordylieae</taxon>
        <taxon>Tordyliinae</taxon>
        <taxon>Heracleum</taxon>
    </lineage>
</organism>
<evidence type="ECO:0000256" key="9">
    <source>
        <dbReference type="SAM" id="Phobius"/>
    </source>
</evidence>